<dbReference type="Gene3D" id="3.30.420.10">
    <property type="entry name" value="Ribonuclease H-like superfamily/Ribonuclease H"/>
    <property type="match status" value="1"/>
</dbReference>
<organism evidence="1 2">
    <name type="scientific">Heterorhabditis bacteriophora</name>
    <name type="common">Entomopathogenic nematode worm</name>
    <dbReference type="NCBI Taxonomy" id="37862"/>
    <lineage>
        <taxon>Eukaryota</taxon>
        <taxon>Metazoa</taxon>
        <taxon>Ecdysozoa</taxon>
        <taxon>Nematoda</taxon>
        <taxon>Chromadorea</taxon>
        <taxon>Rhabditida</taxon>
        <taxon>Rhabditina</taxon>
        <taxon>Rhabditomorpha</taxon>
        <taxon>Strongyloidea</taxon>
        <taxon>Heterorhabditidae</taxon>
        <taxon>Heterorhabditis</taxon>
    </lineage>
</organism>
<proteinExistence type="predicted"/>
<dbReference type="AlphaFoldDB" id="A0A1I7W7Y7"/>
<dbReference type="InterPro" id="IPR036397">
    <property type="entry name" value="RNaseH_sf"/>
</dbReference>
<keyword evidence="1" id="KW-1185">Reference proteome</keyword>
<reference evidence="2" key="1">
    <citation type="submission" date="2016-11" db="UniProtKB">
        <authorList>
            <consortium name="WormBaseParasite"/>
        </authorList>
    </citation>
    <scope>IDENTIFICATION</scope>
</reference>
<accession>A0A1I7W7Y7</accession>
<evidence type="ECO:0000313" key="1">
    <source>
        <dbReference type="Proteomes" id="UP000095283"/>
    </source>
</evidence>
<dbReference type="WBParaSite" id="Hba_00745">
    <property type="protein sequence ID" value="Hba_00745"/>
    <property type="gene ID" value="Hba_00745"/>
</dbReference>
<dbReference type="Proteomes" id="UP000095283">
    <property type="component" value="Unplaced"/>
</dbReference>
<name>A0A1I7W7Y7_HETBA</name>
<protein>
    <submittedName>
        <fullName evidence="2">DDE_Tnp_ISL3 domain-containing protein</fullName>
    </submittedName>
</protein>
<dbReference type="GO" id="GO:0003676">
    <property type="term" value="F:nucleic acid binding"/>
    <property type="evidence" value="ECO:0007669"/>
    <property type="project" value="InterPro"/>
</dbReference>
<evidence type="ECO:0000313" key="2">
    <source>
        <dbReference type="WBParaSite" id="Hba_00745"/>
    </source>
</evidence>
<sequence>MNSELYCRIIEDFYILFLKNVYNNNARIVQDNDPKHTSKESRPQSIEKVWHQLKHYLRTEYKPVSKDTLIAGIRQFWKTCMTVDQCCRYIGQIHKAMKIVCDVNGEHSAEDGCHSKHETTKYTTAPIGFGVQTN</sequence>